<protein>
    <submittedName>
        <fullName evidence="3">Carboxyl-terminal processing protease</fullName>
    </submittedName>
</protein>
<dbReference type="InterPro" id="IPR041489">
    <property type="entry name" value="PDZ_6"/>
</dbReference>
<sequence>MLLNIKTLYVTTFISVIAPSCVYAVDESLEIKKYLDNSAYLIDSSIPNFSTDVIRNSSSEDFNSSLKKYDKYASYMDKENFTKIKKLNTSKIGGVGMDLVYDRKNNIRCIPFTDSPADNCGIEYQDILVAVDRIDVRGDSLEEIAELIRGEVNTSVELTIEKSDGHMESYEIERLNKVYKDVEKTGDVPETIKINRFSKGVALSLKKELLKLSTPDEKRIFIDLRGNTGGFLEEGAECAALFLEKGKTIYKYKSKSGTEEHKTLTDGIAKDRKVIIIMDSLTASSAELMISALKSNNPKVSTYGKVSSGKSIIQDVFNLKDGSVLKLSVGELLFKDQDYGWQDVGLKPDVEQQ</sequence>
<dbReference type="GO" id="GO:0008236">
    <property type="term" value="F:serine-type peptidase activity"/>
    <property type="evidence" value="ECO:0007669"/>
    <property type="project" value="InterPro"/>
</dbReference>
<dbReference type="Gene3D" id="3.30.750.44">
    <property type="match status" value="1"/>
</dbReference>
<name>A0A662Z9D4_9GAMM</name>
<dbReference type="Proteomes" id="UP000243374">
    <property type="component" value="Unassembled WGS sequence"/>
</dbReference>
<dbReference type="SMART" id="SM00228">
    <property type="entry name" value="PDZ"/>
    <property type="match status" value="1"/>
</dbReference>
<keyword evidence="3" id="KW-0378">Hydrolase</keyword>
<dbReference type="SMART" id="SM00245">
    <property type="entry name" value="TSPc"/>
    <property type="match status" value="1"/>
</dbReference>
<proteinExistence type="predicted"/>
<dbReference type="SUPFAM" id="SSF50156">
    <property type="entry name" value="PDZ domain-like"/>
    <property type="match status" value="1"/>
</dbReference>
<dbReference type="CDD" id="cd06782">
    <property type="entry name" value="cpPDZ_CPP-like"/>
    <property type="match status" value="1"/>
</dbReference>
<dbReference type="InterPro" id="IPR029045">
    <property type="entry name" value="ClpP/crotonase-like_dom_sf"/>
</dbReference>
<evidence type="ECO:0000313" key="3">
    <source>
        <dbReference type="EMBL" id="SFK11300.1"/>
    </source>
</evidence>
<feature type="domain" description="Tail specific protease" evidence="2">
    <location>
        <begin position="140"/>
        <end position="353"/>
    </location>
</feature>
<feature type="domain" description="PDZ" evidence="1">
    <location>
        <begin position="93"/>
        <end position="164"/>
    </location>
</feature>
<dbReference type="OrthoDB" id="9812068at2"/>
<gene>
    <name evidence="3" type="ORF">SAMN04487865_102611</name>
</gene>
<dbReference type="AlphaFoldDB" id="A0A662Z9D4"/>
<evidence type="ECO:0000259" key="1">
    <source>
        <dbReference type="SMART" id="SM00228"/>
    </source>
</evidence>
<dbReference type="CDD" id="cd06567">
    <property type="entry name" value="Peptidase_S41"/>
    <property type="match status" value="1"/>
</dbReference>
<dbReference type="RefSeq" id="WP_074840754.1">
    <property type="nucleotide sequence ID" value="NZ_CP047056.1"/>
</dbReference>
<accession>A0A662Z9D4</accession>
<dbReference type="GO" id="GO:0004175">
    <property type="term" value="F:endopeptidase activity"/>
    <property type="evidence" value="ECO:0007669"/>
    <property type="project" value="TreeGrafter"/>
</dbReference>
<dbReference type="Pfam" id="PF17820">
    <property type="entry name" value="PDZ_6"/>
    <property type="match status" value="1"/>
</dbReference>
<dbReference type="PANTHER" id="PTHR32060">
    <property type="entry name" value="TAIL-SPECIFIC PROTEASE"/>
    <property type="match status" value="1"/>
</dbReference>
<dbReference type="InterPro" id="IPR001478">
    <property type="entry name" value="PDZ"/>
</dbReference>
<dbReference type="InterPro" id="IPR005151">
    <property type="entry name" value="Tail-specific_protease"/>
</dbReference>
<evidence type="ECO:0000313" key="4">
    <source>
        <dbReference type="Proteomes" id="UP000243374"/>
    </source>
</evidence>
<dbReference type="Gene3D" id="2.30.42.10">
    <property type="match status" value="1"/>
</dbReference>
<keyword evidence="4" id="KW-1185">Reference proteome</keyword>
<dbReference type="SUPFAM" id="SSF52096">
    <property type="entry name" value="ClpP/crotonase"/>
    <property type="match status" value="1"/>
</dbReference>
<dbReference type="Pfam" id="PF03572">
    <property type="entry name" value="Peptidase_S41"/>
    <property type="match status" value="1"/>
</dbReference>
<keyword evidence="3" id="KW-0645">Protease</keyword>
<organism evidence="3 4">
    <name type="scientific">Succinivibrio dextrinosolvens</name>
    <dbReference type="NCBI Taxonomy" id="83771"/>
    <lineage>
        <taxon>Bacteria</taxon>
        <taxon>Pseudomonadati</taxon>
        <taxon>Pseudomonadota</taxon>
        <taxon>Gammaproteobacteria</taxon>
        <taxon>Aeromonadales</taxon>
        <taxon>Succinivibrionaceae</taxon>
        <taxon>Succinivibrio</taxon>
    </lineage>
</organism>
<dbReference type="PANTHER" id="PTHR32060:SF22">
    <property type="entry name" value="CARBOXYL-TERMINAL-PROCESSING PEPTIDASE 3, CHLOROPLASTIC"/>
    <property type="match status" value="1"/>
</dbReference>
<dbReference type="GO" id="GO:0006508">
    <property type="term" value="P:proteolysis"/>
    <property type="evidence" value="ECO:0007669"/>
    <property type="project" value="UniProtKB-KW"/>
</dbReference>
<dbReference type="EMBL" id="FOSF01000026">
    <property type="protein sequence ID" value="SFK11300.1"/>
    <property type="molecule type" value="Genomic_DNA"/>
</dbReference>
<dbReference type="InterPro" id="IPR036034">
    <property type="entry name" value="PDZ_sf"/>
</dbReference>
<dbReference type="Gene3D" id="3.90.226.10">
    <property type="entry name" value="2-enoyl-CoA Hydratase, Chain A, domain 1"/>
    <property type="match status" value="1"/>
</dbReference>
<reference evidence="3 4" key="1">
    <citation type="submission" date="2016-10" db="EMBL/GenBank/DDBJ databases">
        <authorList>
            <person name="Varghese N."/>
            <person name="Submissions S."/>
        </authorList>
    </citation>
    <scope>NUCLEOTIDE SEQUENCE [LARGE SCALE GENOMIC DNA]</scope>
    <source>
        <strain evidence="3 4">22B</strain>
    </source>
</reference>
<evidence type="ECO:0000259" key="2">
    <source>
        <dbReference type="SMART" id="SM00245"/>
    </source>
</evidence>